<reference evidence="1 2" key="1">
    <citation type="submission" date="2018-11" db="EMBL/GenBank/DDBJ databases">
        <title>Complete genome sequence of Paenibacillus baekrokdamisoli strain KCTC 33723.</title>
        <authorList>
            <person name="Kang S.W."/>
            <person name="Lee K.C."/>
            <person name="Kim K.K."/>
            <person name="Kim J.S."/>
            <person name="Kim D.S."/>
            <person name="Ko S.H."/>
            <person name="Yang S.H."/>
            <person name="Lee J.S."/>
        </authorList>
    </citation>
    <scope>NUCLEOTIDE SEQUENCE [LARGE SCALE GENOMIC DNA]</scope>
    <source>
        <strain evidence="1 2">KCTC 33723</strain>
    </source>
</reference>
<dbReference type="KEGG" id="pbk:Back11_51480"/>
<sequence length="783" mass="86366">MGIGNRQWMLTLCAAVALTAAVPGSAFADGSAPSAPSASVSSGTVGSLKEGSLIDSSISKIKAEALARSYVSIPAEYKLQNANLYSGSNWMNSRDIWSLAFVKTVGGKQKGTINVGIDANSGLLTSYNVYVDEPNAKPSYPLKVDRDAARTVALAFIAKQTPAYKDQLRFDEDYGNDLKPPLNGQVRHSLRFDRVVGDIAYMDNYIDVDVDSEGRILRYEVTWNESLIFNQQKPSLSLTEAAAKIRSLVKPELVYVSPYQMKEPRKPILSYDLQPVTIDAVTGQLTQPLYSIDQWASTPVTDKALGSKPQGGKALTREQAAQAIKAAFPIPKDAVQSDANYNEYKDGNSGTTSSSWSLRWQLKSGDKEVGSINASIDSDTGIIRNFSSYRYQSDDSSAATSRITYNDAKTKAVELVKKQFPWLTNQLYIRQQSEVELERQNNGNNQYSFSFVRKIDGARLDSDSIQVTINASSGDVQELWSNLSVYDYPAQTPAVISADKAINAWMNYYKLELTYVTETSFQINGQPIPPEKYKLMLASGELKGDDKDVQSTTKLVYRLVSKPRDESVFLDAQTGQWRSSDSGETTELIKPKAIDVEGHWAQRELELMVAYKALDVVDGKVRPNQVITRGELIKMLVLAMNSGRPPIMYASDQAKTSFSDVSASSAYYVYVQDAMQQNLIDLGDGSFNPEGKVDRGEMAELIVRALGYNSLAEHKDLFNVSFKDESKVKKKGQAAIVVGLHIMSLTDGSFLPERQVTRAEASAAFFRFLSERAALQEAPLRND</sequence>
<accession>A0A3G9JFQ1</accession>
<keyword evidence="2" id="KW-1185">Reference proteome</keyword>
<dbReference type="Pfam" id="PF00395">
    <property type="entry name" value="SLH"/>
    <property type="match status" value="3"/>
</dbReference>
<dbReference type="PROSITE" id="PS51272">
    <property type="entry name" value="SLH"/>
    <property type="match status" value="2"/>
</dbReference>
<dbReference type="OrthoDB" id="2473368at2"/>
<dbReference type="InterPro" id="IPR032599">
    <property type="entry name" value="YcdB/YcdC_rep_domain"/>
</dbReference>
<gene>
    <name evidence="1" type="ORF">Back11_51480</name>
</gene>
<proteinExistence type="predicted"/>
<dbReference type="RefSeq" id="WP_125663562.1">
    <property type="nucleotide sequence ID" value="NZ_AP019308.1"/>
</dbReference>
<dbReference type="Pfam" id="PF16244">
    <property type="entry name" value="DUF4901"/>
    <property type="match status" value="2"/>
</dbReference>
<evidence type="ECO:0000313" key="1">
    <source>
        <dbReference type="EMBL" id="BBH23803.1"/>
    </source>
</evidence>
<protein>
    <submittedName>
        <fullName evidence="1">Uncharacterized protein</fullName>
    </submittedName>
</protein>
<dbReference type="AlphaFoldDB" id="A0A3G9JFQ1"/>
<dbReference type="EMBL" id="AP019308">
    <property type="protein sequence ID" value="BBH23803.1"/>
    <property type="molecule type" value="Genomic_DNA"/>
</dbReference>
<dbReference type="InterPro" id="IPR001119">
    <property type="entry name" value="SLH_dom"/>
</dbReference>
<dbReference type="Proteomes" id="UP000275368">
    <property type="component" value="Chromosome"/>
</dbReference>
<evidence type="ECO:0000313" key="2">
    <source>
        <dbReference type="Proteomes" id="UP000275368"/>
    </source>
</evidence>
<name>A0A3G9JFQ1_9BACL</name>
<organism evidence="1 2">
    <name type="scientific">Paenibacillus baekrokdamisoli</name>
    <dbReference type="NCBI Taxonomy" id="1712516"/>
    <lineage>
        <taxon>Bacteria</taxon>
        <taxon>Bacillati</taxon>
        <taxon>Bacillota</taxon>
        <taxon>Bacilli</taxon>
        <taxon>Bacillales</taxon>
        <taxon>Paenibacillaceae</taxon>
        <taxon>Paenibacillus</taxon>
    </lineage>
</organism>